<name>A0ABR1KTE4_9PEZI</name>
<organism evidence="2 3">
    <name type="scientific">Phyllosticta citriasiana</name>
    <dbReference type="NCBI Taxonomy" id="595635"/>
    <lineage>
        <taxon>Eukaryota</taxon>
        <taxon>Fungi</taxon>
        <taxon>Dikarya</taxon>
        <taxon>Ascomycota</taxon>
        <taxon>Pezizomycotina</taxon>
        <taxon>Dothideomycetes</taxon>
        <taxon>Dothideomycetes incertae sedis</taxon>
        <taxon>Botryosphaeriales</taxon>
        <taxon>Phyllostictaceae</taxon>
        <taxon>Phyllosticta</taxon>
    </lineage>
</organism>
<keyword evidence="2" id="KW-0456">Lyase</keyword>
<dbReference type="Proteomes" id="UP001363622">
    <property type="component" value="Unassembled WGS sequence"/>
</dbReference>
<gene>
    <name evidence="2" type="ORF">IWZ03DRAFT_357112</name>
</gene>
<evidence type="ECO:0000259" key="1">
    <source>
        <dbReference type="Pfam" id="PF12708"/>
    </source>
</evidence>
<dbReference type="Pfam" id="PF12708">
    <property type="entry name" value="Pect-lyase_RHGA_epim"/>
    <property type="match status" value="1"/>
</dbReference>
<feature type="domain" description="Rhamnogalacturonase A/B/Epimerase-like pectate lyase" evidence="1">
    <location>
        <begin position="59"/>
        <end position="191"/>
    </location>
</feature>
<dbReference type="InterPro" id="IPR011050">
    <property type="entry name" value="Pectin_lyase_fold/virulence"/>
</dbReference>
<accession>A0ABR1KTE4</accession>
<reference evidence="2 3" key="1">
    <citation type="submission" date="2024-04" db="EMBL/GenBank/DDBJ databases">
        <title>Phyllosticta paracitricarpa is synonymous to the EU quarantine fungus P. citricarpa based on phylogenomic analyses.</title>
        <authorList>
            <consortium name="Lawrence Berkeley National Laboratory"/>
            <person name="Van Ingen-Buijs V.A."/>
            <person name="Van Westerhoven A.C."/>
            <person name="Haridas S."/>
            <person name="Skiadas P."/>
            <person name="Martin F."/>
            <person name="Groenewald J.Z."/>
            <person name="Crous P.W."/>
            <person name="Seidl M.F."/>
        </authorList>
    </citation>
    <scope>NUCLEOTIDE SEQUENCE [LARGE SCALE GENOMIC DNA]</scope>
    <source>
        <strain evidence="2 3">CBS 123371</strain>
    </source>
</reference>
<protein>
    <submittedName>
        <fullName evidence="2">Pectate lyase superfamily protein-domain-containing protein</fullName>
    </submittedName>
</protein>
<keyword evidence="3" id="KW-1185">Reference proteome</keyword>
<comment type="caution">
    <text evidence="2">The sequence shown here is derived from an EMBL/GenBank/DDBJ whole genome shotgun (WGS) entry which is preliminary data.</text>
</comment>
<proteinExistence type="predicted"/>
<evidence type="ECO:0000313" key="2">
    <source>
        <dbReference type="EMBL" id="KAK7521442.1"/>
    </source>
</evidence>
<evidence type="ECO:0000313" key="3">
    <source>
        <dbReference type="Proteomes" id="UP001363622"/>
    </source>
</evidence>
<dbReference type="GO" id="GO:0016829">
    <property type="term" value="F:lyase activity"/>
    <property type="evidence" value="ECO:0007669"/>
    <property type="project" value="UniProtKB-KW"/>
</dbReference>
<dbReference type="InterPro" id="IPR024535">
    <property type="entry name" value="RHGA/B-epi-like_pectate_lyase"/>
</dbReference>
<sequence length="310" mass="34130">MPQYATVHDSERHNAVLVHLQQSVLFINCHNAKLSYKQRSHCFLVRFELENRRFSGASFDLIGDPNCPPLLKATADFTGLGVIDGNKYGDKGLSYKAIGVFLRQIRNFVIDITDIPANVTATPTGIHWPMSQGTVIPNVVFQMSRRPGSQQQGIFMEEGSGGLMADLVFYGDWRWYYKSIHVEDCKIGVNMTAQSPESQNIGSISFVDSNFVNVETAFNTPRDEFSKPPTGGSVVIENVYFTNIKNIVLAPMDSVTLSGSSGTTVVDASGQGHYLKDGNKYFEYSRPSYAGLTVSDIVSVHGYGATNQTT</sequence>
<dbReference type="SUPFAM" id="SSF51126">
    <property type="entry name" value="Pectin lyase-like"/>
    <property type="match status" value="1"/>
</dbReference>
<dbReference type="Gene3D" id="2.160.20.10">
    <property type="entry name" value="Single-stranded right-handed beta-helix, Pectin lyase-like"/>
    <property type="match status" value="1"/>
</dbReference>
<dbReference type="EMBL" id="JBBPHU010000002">
    <property type="protein sequence ID" value="KAK7521442.1"/>
    <property type="molecule type" value="Genomic_DNA"/>
</dbReference>
<dbReference type="InterPro" id="IPR012334">
    <property type="entry name" value="Pectin_lyas_fold"/>
</dbReference>